<dbReference type="InterPro" id="IPR051446">
    <property type="entry name" value="HTH_trans_reg/aminotransferase"/>
</dbReference>
<dbReference type="RefSeq" id="WP_344810125.1">
    <property type="nucleotide sequence ID" value="NZ_BAABAB010000057.1"/>
</dbReference>
<feature type="domain" description="Aminotransferase class I/classII large" evidence="1">
    <location>
        <begin position="5"/>
        <end position="225"/>
    </location>
</feature>
<evidence type="ECO:0000313" key="2">
    <source>
        <dbReference type="EMBL" id="GAA3643714.1"/>
    </source>
</evidence>
<dbReference type="InterPro" id="IPR015424">
    <property type="entry name" value="PyrdxlP-dep_Trfase"/>
</dbReference>
<dbReference type="InterPro" id="IPR015421">
    <property type="entry name" value="PyrdxlP-dep_Trfase_major"/>
</dbReference>
<evidence type="ECO:0000313" key="3">
    <source>
        <dbReference type="Proteomes" id="UP001501490"/>
    </source>
</evidence>
<dbReference type="Gene3D" id="3.40.640.10">
    <property type="entry name" value="Type I PLP-dependent aspartate aminotransferase-like (Major domain)"/>
    <property type="match status" value="1"/>
</dbReference>
<dbReference type="Pfam" id="PF00155">
    <property type="entry name" value="Aminotran_1_2"/>
    <property type="match status" value="1"/>
</dbReference>
<protein>
    <recommendedName>
        <fullName evidence="1">Aminotransferase class I/classII large domain-containing protein</fullName>
    </recommendedName>
</protein>
<dbReference type="PANTHER" id="PTHR46577">
    <property type="entry name" value="HTH-TYPE TRANSCRIPTIONAL REGULATORY PROTEIN GABR"/>
    <property type="match status" value="1"/>
</dbReference>
<gene>
    <name evidence="2" type="ORF">GCM10022236_52930</name>
</gene>
<dbReference type="SUPFAM" id="SSF53383">
    <property type="entry name" value="PLP-dependent transferases"/>
    <property type="match status" value="1"/>
</dbReference>
<dbReference type="Proteomes" id="UP001501490">
    <property type="component" value="Unassembled WGS sequence"/>
</dbReference>
<comment type="caution">
    <text evidence="2">The sequence shown here is derived from an EMBL/GenBank/DDBJ whole genome shotgun (WGS) entry which is preliminary data.</text>
</comment>
<keyword evidence="3" id="KW-1185">Reference proteome</keyword>
<name>A0ABP7AZ94_9ACTN</name>
<accession>A0ABP7AZ94</accession>
<dbReference type="InterPro" id="IPR004839">
    <property type="entry name" value="Aminotransferase_I/II_large"/>
</dbReference>
<dbReference type="EMBL" id="BAABAB010000057">
    <property type="protein sequence ID" value="GAA3643714.1"/>
    <property type="molecule type" value="Genomic_DNA"/>
</dbReference>
<proteinExistence type="predicted"/>
<reference evidence="3" key="1">
    <citation type="journal article" date="2019" name="Int. J. Syst. Evol. Microbiol.">
        <title>The Global Catalogue of Microorganisms (GCM) 10K type strain sequencing project: providing services to taxonomists for standard genome sequencing and annotation.</title>
        <authorList>
            <consortium name="The Broad Institute Genomics Platform"/>
            <consortium name="The Broad Institute Genome Sequencing Center for Infectious Disease"/>
            <person name="Wu L."/>
            <person name="Ma J."/>
        </authorList>
    </citation>
    <scope>NUCLEOTIDE SEQUENCE [LARGE SCALE GENOMIC DNA]</scope>
    <source>
        <strain evidence="3">JCM 16929</strain>
    </source>
</reference>
<dbReference type="CDD" id="cd00609">
    <property type="entry name" value="AAT_like"/>
    <property type="match status" value="1"/>
</dbReference>
<dbReference type="PANTHER" id="PTHR46577:SF1">
    <property type="entry name" value="HTH-TYPE TRANSCRIPTIONAL REGULATORY PROTEIN GABR"/>
    <property type="match status" value="1"/>
</dbReference>
<sequence>MVATADQVFVTAGAGHAVDLIARVLLEPGDTVAMEEPGYPVVAELLCSHGLRVTGVPVDDEGIVVDALPAQAKLIYVTPSHQFPLGMVLSRRRRYALLDWAGTNGAAVIEDDYDSEFRHTARPLEPLQRLDRDGRVLYVGTFAKTLSAGLRLGFVIAPATLLPALRAIRQVTDWSPPTTTQTALVEFITGGYLDRHLRRARAVYAERRRLMWEALAESLPARYRRLPAVAGLHLTVRADRAPDSGYDTDAALRRRGLRCSLLETTYQFSQPSAGYLLGFAGLATPLVQPAVQVFTTVLAETASRCGSA</sequence>
<organism evidence="2 3">
    <name type="scientific">Microlunatus ginsengisoli</name>
    <dbReference type="NCBI Taxonomy" id="363863"/>
    <lineage>
        <taxon>Bacteria</taxon>
        <taxon>Bacillati</taxon>
        <taxon>Actinomycetota</taxon>
        <taxon>Actinomycetes</taxon>
        <taxon>Propionibacteriales</taxon>
        <taxon>Propionibacteriaceae</taxon>
        <taxon>Microlunatus</taxon>
    </lineage>
</organism>
<evidence type="ECO:0000259" key="1">
    <source>
        <dbReference type="Pfam" id="PF00155"/>
    </source>
</evidence>